<name>A0A8H7Q0P2_9FUNG</name>
<feature type="region of interest" description="Disordered" evidence="4">
    <location>
        <begin position="1051"/>
        <end position="1667"/>
    </location>
</feature>
<dbReference type="GO" id="GO:0006606">
    <property type="term" value="P:protein import into nucleus"/>
    <property type="evidence" value="ECO:0007669"/>
    <property type="project" value="TreeGrafter"/>
</dbReference>
<feature type="domain" description="Nucleoporin Nup159/Nup146 N-terminal" evidence="5">
    <location>
        <begin position="50"/>
        <end position="427"/>
    </location>
</feature>
<feature type="compositionally biased region" description="Acidic residues" evidence="4">
    <location>
        <begin position="1068"/>
        <end position="1100"/>
    </location>
</feature>
<feature type="compositionally biased region" description="Polar residues" evidence="4">
    <location>
        <begin position="1612"/>
        <end position="1623"/>
    </location>
</feature>
<feature type="compositionally biased region" description="Low complexity" evidence="4">
    <location>
        <begin position="1448"/>
        <end position="1468"/>
    </location>
</feature>
<evidence type="ECO:0000256" key="1">
    <source>
        <dbReference type="ARBA" id="ARBA00004123"/>
    </source>
</evidence>
<feature type="compositionally biased region" description="Polar residues" evidence="4">
    <location>
        <begin position="538"/>
        <end position="549"/>
    </location>
</feature>
<dbReference type="GO" id="GO:0008139">
    <property type="term" value="F:nuclear localization sequence binding"/>
    <property type="evidence" value="ECO:0007669"/>
    <property type="project" value="TreeGrafter"/>
</dbReference>
<evidence type="ECO:0000256" key="2">
    <source>
        <dbReference type="ARBA" id="ARBA00022448"/>
    </source>
</evidence>
<evidence type="ECO:0000256" key="4">
    <source>
        <dbReference type="SAM" id="MobiDB-lite"/>
    </source>
</evidence>
<feature type="compositionally biased region" description="Acidic residues" evidence="4">
    <location>
        <begin position="1324"/>
        <end position="1349"/>
    </location>
</feature>
<feature type="compositionally biased region" description="Low complexity" evidence="4">
    <location>
        <begin position="471"/>
        <end position="486"/>
    </location>
</feature>
<feature type="region of interest" description="Disordered" evidence="4">
    <location>
        <begin position="842"/>
        <end position="861"/>
    </location>
</feature>
<feature type="compositionally biased region" description="Low complexity" evidence="4">
    <location>
        <begin position="686"/>
        <end position="701"/>
    </location>
</feature>
<comment type="subcellular location">
    <subcellularLocation>
        <location evidence="1">Nucleus</location>
    </subcellularLocation>
</comment>
<feature type="compositionally biased region" description="Low complexity" evidence="4">
    <location>
        <begin position="1237"/>
        <end position="1249"/>
    </location>
</feature>
<evidence type="ECO:0000313" key="6">
    <source>
        <dbReference type="EMBL" id="KAG2182899.1"/>
    </source>
</evidence>
<feature type="compositionally biased region" description="Gly residues" evidence="4">
    <location>
        <begin position="487"/>
        <end position="498"/>
    </location>
</feature>
<feature type="compositionally biased region" description="Basic and acidic residues" evidence="4">
    <location>
        <begin position="1136"/>
        <end position="1146"/>
    </location>
</feature>
<feature type="compositionally biased region" description="Polar residues" evidence="4">
    <location>
        <begin position="1299"/>
        <end position="1311"/>
    </location>
</feature>
<organism evidence="6 7">
    <name type="scientific">Umbelopsis vinacea</name>
    <dbReference type="NCBI Taxonomy" id="44442"/>
    <lineage>
        <taxon>Eukaryota</taxon>
        <taxon>Fungi</taxon>
        <taxon>Fungi incertae sedis</taxon>
        <taxon>Mucoromycota</taxon>
        <taxon>Mucoromycotina</taxon>
        <taxon>Umbelopsidomycetes</taxon>
        <taxon>Umbelopsidales</taxon>
        <taxon>Umbelopsidaceae</taxon>
        <taxon>Umbelopsis</taxon>
    </lineage>
</organism>
<reference evidence="6" key="1">
    <citation type="submission" date="2020-12" db="EMBL/GenBank/DDBJ databases">
        <title>Metabolic potential, ecology and presence of endohyphal bacteria is reflected in genomic diversity of Mucoromycotina.</title>
        <authorList>
            <person name="Muszewska A."/>
            <person name="Okrasinska A."/>
            <person name="Steczkiewicz K."/>
            <person name="Drgas O."/>
            <person name="Orlowska M."/>
            <person name="Perlinska-Lenart U."/>
            <person name="Aleksandrzak-Piekarczyk T."/>
            <person name="Szatraj K."/>
            <person name="Zielenkiewicz U."/>
            <person name="Pilsyk S."/>
            <person name="Malc E."/>
            <person name="Mieczkowski P."/>
            <person name="Kruszewska J.S."/>
            <person name="Biernat P."/>
            <person name="Pawlowska J."/>
        </authorList>
    </citation>
    <scope>NUCLEOTIDE SEQUENCE</scope>
    <source>
        <strain evidence="6">WA0000051536</strain>
    </source>
</reference>
<feature type="compositionally biased region" description="Polar residues" evidence="4">
    <location>
        <begin position="1739"/>
        <end position="1758"/>
    </location>
</feature>
<feature type="compositionally biased region" description="Basic and acidic residues" evidence="4">
    <location>
        <begin position="1250"/>
        <end position="1278"/>
    </location>
</feature>
<feature type="compositionally biased region" description="Acidic residues" evidence="4">
    <location>
        <begin position="1420"/>
        <end position="1443"/>
    </location>
</feature>
<feature type="compositionally biased region" description="Low complexity" evidence="4">
    <location>
        <begin position="1501"/>
        <end position="1518"/>
    </location>
</feature>
<feature type="compositionally biased region" description="Low complexity" evidence="4">
    <location>
        <begin position="1587"/>
        <end position="1598"/>
    </location>
</feature>
<feature type="region of interest" description="Disordered" evidence="4">
    <location>
        <begin position="471"/>
        <end position="553"/>
    </location>
</feature>
<keyword evidence="3" id="KW-0539">Nucleus</keyword>
<dbReference type="InterPro" id="IPR015943">
    <property type="entry name" value="WD40/YVTN_repeat-like_dom_sf"/>
</dbReference>
<evidence type="ECO:0000313" key="7">
    <source>
        <dbReference type="Proteomes" id="UP000612746"/>
    </source>
</evidence>
<feature type="compositionally biased region" description="Low complexity" evidence="4">
    <location>
        <begin position="1552"/>
        <end position="1561"/>
    </location>
</feature>
<feature type="compositionally biased region" description="Polar residues" evidence="4">
    <location>
        <begin position="1101"/>
        <end position="1113"/>
    </location>
</feature>
<feature type="compositionally biased region" description="Acidic residues" evidence="4">
    <location>
        <begin position="1374"/>
        <end position="1407"/>
    </location>
</feature>
<dbReference type="Proteomes" id="UP000612746">
    <property type="component" value="Unassembled WGS sequence"/>
</dbReference>
<dbReference type="InterPro" id="IPR026054">
    <property type="entry name" value="Nucleoporin"/>
</dbReference>
<dbReference type="OrthoDB" id="248320at2759"/>
<feature type="compositionally biased region" description="Polar residues" evidence="4">
    <location>
        <begin position="674"/>
        <end position="685"/>
    </location>
</feature>
<evidence type="ECO:0000256" key="3">
    <source>
        <dbReference type="ARBA" id="ARBA00023242"/>
    </source>
</evidence>
<feature type="region of interest" description="Disordered" evidence="4">
    <location>
        <begin position="1733"/>
        <end position="1783"/>
    </location>
</feature>
<dbReference type="GO" id="GO:0005643">
    <property type="term" value="C:nuclear pore"/>
    <property type="evidence" value="ECO:0007669"/>
    <property type="project" value="TreeGrafter"/>
</dbReference>
<evidence type="ECO:0000259" key="5">
    <source>
        <dbReference type="Pfam" id="PF16755"/>
    </source>
</evidence>
<keyword evidence="7" id="KW-1185">Reference proteome</keyword>
<dbReference type="Pfam" id="PF16755">
    <property type="entry name" value="Beta-prop_NUP159_NUP214"/>
    <property type="match status" value="1"/>
</dbReference>
<gene>
    <name evidence="6" type="ORF">INT44_005880</name>
</gene>
<protein>
    <recommendedName>
        <fullName evidence="5">Nucleoporin Nup159/Nup146 N-terminal domain-containing protein</fullName>
    </recommendedName>
</protein>
<dbReference type="PANTHER" id="PTHR23193">
    <property type="entry name" value="NUCLEAR PORE COMPLEX PROTEIN NUP"/>
    <property type="match status" value="1"/>
</dbReference>
<dbReference type="Gene3D" id="2.130.10.10">
    <property type="entry name" value="YVTN repeat-like/Quinoprotein amine dehydrogenase"/>
    <property type="match status" value="1"/>
</dbReference>
<dbReference type="GO" id="GO:0017056">
    <property type="term" value="F:structural constituent of nuclear pore"/>
    <property type="evidence" value="ECO:0007669"/>
    <property type="project" value="TreeGrafter"/>
</dbReference>
<feature type="compositionally biased region" description="Polar residues" evidence="4">
    <location>
        <begin position="1519"/>
        <end position="1538"/>
    </location>
</feature>
<dbReference type="PANTHER" id="PTHR23193:SF23">
    <property type="entry name" value="NUCLEAR PORE COMPLEX PROTEIN NUP153"/>
    <property type="match status" value="1"/>
</dbReference>
<feature type="compositionally biased region" description="Polar residues" evidence="4">
    <location>
        <begin position="1147"/>
        <end position="1158"/>
    </location>
</feature>
<feature type="compositionally biased region" description="Polar residues" evidence="4">
    <location>
        <begin position="1484"/>
        <end position="1500"/>
    </location>
</feature>
<accession>A0A8H7Q0P2</accession>
<feature type="compositionally biased region" description="Low complexity" evidence="4">
    <location>
        <begin position="1206"/>
        <end position="1221"/>
    </location>
</feature>
<comment type="caution">
    <text evidence="6">The sequence shown here is derived from an EMBL/GenBank/DDBJ whole genome shotgun (WGS) entry which is preliminary data.</text>
</comment>
<feature type="compositionally biased region" description="Polar residues" evidence="4">
    <location>
        <begin position="1123"/>
        <end position="1135"/>
    </location>
</feature>
<proteinExistence type="predicted"/>
<feature type="compositionally biased region" description="Polar residues" evidence="4">
    <location>
        <begin position="594"/>
        <end position="605"/>
    </location>
</feature>
<feature type="compositionally biased region" description="Polar residues" evidence="4">
    <location>
        <begin position="643"/>
        <end position="662"/>
    </location>
</feature>
<dbReference type="GO" id="GO:0006405">
    <property type="term" value="P:RNA export from nucleus"/>
    <property type="evidence" value="ECO:0007669"/>
    <property type="project" value="TreeGrafter"/>
</dbReference>
<dbReference type="SUPFAM" id="SSF117289">
    <property type="entry name" value="Nucleoporin domain"/>
    <property type="match status" value="1"/>
</dbReference>
<keyword evidence="2" id="KW-0813">Transport</keyword>
<feature type="region of interest" description="Disordered" evidence="4">
    <location>
        <begin position="593"/>
        <end position="708"/>
    </location>
</feature>
<feature type="compositionally biased region" description="Low complexity" evidence="4">
    <location>
        <begin position="1630"/>
        <end position="1667"/>
    </location>
</feature>
<dbReference type="EMBL" id="JAEPRA010000007">
    <property type="protein sequence ID" value="KAG2182899.1"/>
    <property type="molecule type" value="Genomic_DNA"/>
</dbReference>
<feature type="compositionally biased region" description="Polar residues" evidence="4">
    <location>
        <begin position="508"/>
        <end position="519"/>
    </location>
</feature>
<dbReference type="InterPro" id="IPR039462">
    <property type="entry name" value="Nup159/Nup146_N"/>
</dbReference>
<feature type="compositionally biased region" description="Basic and acidic residues" evidence="4">
    <location>
        <begin position="1285"/>
        <end position="1298"/>
    </location>
</feature>
<sequence>MNSFAALGQNTDSDEPSEKEVEFLQLKALNPDVKVNLSGDPFDTNSYPGSVSLLECSSKFGYFVAGTPKGFVLGQLSDLRTTFNKAGKGETSSFNNKIDVQVSQGRVHHLRLTASQEQIIVGLADGTILVYDAKALSTKSNLQPVKTFSAGSPILDLRPNPEEKPDMIAVLLQNHTCQYMSLSSGSVLAKIAETGATAICWSPKGKQITVGNQKGFMSQYDLEGNLKSAVEPPPAMTVAGGESEDRYAINLISFSRGDTVQNVVWVENNVFLPIYAAPTPPGDEQPAHMYDGYIVTRQPKTTNKHYTRLTDICMPFGQQERTGNYYMQVIKGLGEEAPYVILVASAPSAHIGVVGQDKSGDWAVWELDDTARGNLPLSEKTDMDTSPFGLAVDFSSTERLEPLDPSEPENLVEPVPILYYLNDEANLGAFHCLNVSAAKRNERYSGLIQSQSLAPGAFAAASTAASTAPASSSFTAAKPTPATPTIGGPGGFGTGKFGSGTSSPMPSFGSSNAPVQSPSAFRFDSPSLAPKTDFGFGKSQNEPATSTAPAASGFSFGSQAKPAGTSSFSGGFNASASPGGFTLGNAVKSPSAKEVTSSPFSLNKSTPPPNVGSPSKPAAANTGFSFGGAASKPSFEAPKFQSPLETPSSFASSPKSDTSTAPSLKLDKPALSFGGTSPSSFQGLQSAPSKPVATKPAPTAAETEKKTQLKGMAKEFESMYLTLNAELDSLRTIAEASEKINARDRISNPKLNTLEALQKVDQWKLSDLKTQVSLTRQLLEKMKAIQQHGESIKLHMAKLDQGEVKSRCPPCIKFLKNFTLVLIAVPSSDAHKQLEIKKFLDAANDPSKQPPSKSDHLGPEAQESIRRLEELANEVNDTFKDVEHKVEHSKKNILRNQKAYRGLSNPSLYTIHRTIREVRNGLFVHNVELDELETKLSDLTVEETPKPRAHSSRFSFDESIGEEEDVHLQLKPSQAKVHIPKASPQALEAASEVLMEESFLSRLSSFASARTATVHKITPQPVVQKKTHLPLDPSPLGIDLASLDVSDIATPRSRKSPIKESEVLGLLDSEDEEDEDEYDEDDEEYDEDYDEEYEEEENEEVSTQPVSWKSKSGASVPKVYDTKSIQTDNLPQFQATEKKEEAKESKPSFNFQVGSSPAPTKPFQWGGFGNSPSGEQPAKASPWSSPGKTLGGEQTAKDIKDSPFGKSASPLSFSFSSAKPSPTLSFGASATDEKTKPTSPSPFGFPSSKPTKEAESEKESETEKASKESDTVPEKEEAAVEEPQESTKDQDEVPEKQETPVSPTPSDTASSFDVIEHPRMGDDGSGDDDYEQGLESDVEDEGTDEENTAQDESKTDSFAVTDTTPAEDKPIEPSTDDEAQISEPAVQEEEEQQVPEDDGLAPEDEIELAMKGIGVVVPAADDEEEEEEEEEEEQEDAMSEPEPEQTVPSTAPSATSSFSLSGFGSALSEPATSQAESAPEPTFEKTTTAPSSGWGATSSTPAFGGSAPSGFGATTSATPSFGSTPATSAPFGSQPSQPAASGFGTGSGFGAGSSTPSFGSTTGLGGSVPAPSFGSTSNLGGNAPAPSFGSTTGFGASSNTPAFGSSLGGSAATPSFGATSGLGSNAPAPSFGSTTSFGAASSTPSFGSTSNLGGPAPSSGFGSSSGFGASASPAFGSTSSLGAGFGAATSNFGSNMNRGFGTAPKSTFGSSTSFGTSGGFAAAAQSGSGFGSFAQQGQNVFANQPTNTGTFGQPASFGQQQQQQNPPPTSQFGANPAFTKFRG</sequence>